<feature type="signal peptide" evidence="6">
    <location>
        <begin position="1"/>
        <end position="22"/>
    </location>
</feature>
<dbReference type="InterPro" id="IPR050473">
    <property type="entry name" value="A2M/Complement_sys"/>
</dbReference>
<evidence type="ECO:0000256" key="5">
    <source>
        <dbReference type="ARBA" id="ARBA00023180"/>
    </source>
</evidence>
<comment type="similarity">
    <text evidence="1">Belongs to the protease inhibitor I39 (alpha-2-macroglobulin) family.</text>
</comment>
<dbReference type="Pfam" id="PF01835">
    <property type="entry name" value="MG2"/>
    <property type="match status" value="1"/>
</dbReference>
<keyword evidence="5" id="KW-0325">Glycoprotein</keyword>
<dbReference type="Gene3D" id="2.60.40.1940">
    <property type="match status" value="1"/>
</dbReference>
<evidence type="ECO:0000256" key="6">
    <source>
        <dbReference type="SAM" id="SignalP"/>
    </source>
</evidence>
<dbReference type="Gene3D" id="2.60.40.1930">
    <property type="match status" value="1"/>
</dbReference>
<dbReference type="Proteomes" id="UP001497482">
    <property type="component" value="Chromosome 10"/>
</dbReference>
<name>A0AAV2J493_KNICA</name>
<keyword evidence="2" id="KW-0646">Protease inhibitor</keyword>
<keyword evidence="10" id="KW-1185">Reference proteome</keyword>
<protein>
    <submittedName>
        <fullName evidence="9">Uncharacterized protein</fullName>
    </submittedName>
</protein>
<dbReference type="InterPro" id="IPR041555">
    <property type="entry name" value="MG3"/>
</dbReference>
<feature type="domain" description="Macroglobulin" evidence="7">
    <location>
        <begin position="122"/>
        <end position="214"/>
    </location>
</feature>
<evidence type="ECO:0000256" key="3">
    <source>
        <dbReference type="ARBA" id="ARBA00022729"/>
    </source>
</evidence>
<dbReference type="EMBL" id="OZ035832">
    <property type="protein sequence ID" value="CAL1571331.1"/>
    <property type="molecule type" value="Genomic_DNA"/>
</dbReference>
<sequence>MGRPECCLWWALLLFLSLEASAEPQFVVVLPAVVESGTAVRFCLSLLQVSEELSVSVSLQKGTENTLLYKETHNDDTNKCSNFQAPVVKIEKIAIFEVEVEGKNFHKQVETRKILIKNHSLKTFIQTDKPLYLPGQTVHFRVVTLDSSLRPALGLYQLIQVTEPQQNRVAQWLDQTSQGGILQLSYELDPQAKEGFYRITVTKGSEQLSHTFQVEKYVLPKFSVDLEAPADVSVALEPLSFRVCAKYLFGQSVPGSVTLDLCRFFELPRYGRRRIDQQETFPLCHKETQQTSSDGCASFSVQTAQFQNDSRMHDEYVLKAVMTEEGTGLQQAVEKRVKLSFEVGKVKFVNPPKRFHPGDQLDLQTCLSVEAGP</sequence>
<evidence type="ECO:0000256" key="1">
    <source>
        <dbReference type="ARBA" id="ARBA00010952"/>
    </source>
</evidence>
<reference evidence="9 10" key="1">
    <citation type="submission" date="2024-04" db="EMBL/GenBank/DDBJ databases">
        <authorList>
            <person name="Waldvogel A.-M."/>
            <person name="Schoenle A."/>
        </authorList>
    </citation>
    <scope>NUCLEOTIDE SEQUENCE [LARGE SCALE GENOMIC DNA]</scope>
</reference>
<dbReference type="AlphaFoldDB" id="A0AAV2J493"/>
<dbReference type="PANTHER" id="PTHR11412:SF150">
    <property type="entry name" value="ALPHA-2-MACROGLOBULIN-RELATED"/>
    <property type="match status" value="1"/>
</dbReference>
<organism evidence="9 10">
    <name type="scientific">Knipowitschia caucasica</name>
    <name type="common">Caucasian dwarf goby</name>
    <name type="synonym">Pomatoschistus caucasicus</name>
    <dbReference type="NCBI Taxonomy" id="637954"/>
    <lineage>
        <taxon>Eukaryota</taxon>
        <taxon>Metazoa</taxon>
        <taxon>Chordata</taxon>
        <taxon>Craniata</taxon>
        <taxon>Vertebrata</taxon>
        <taxon>Euteleostomi</taxon>
        <taxon>Actinopterygii</taxon>
        <taxon>Neopterygii</taxon>
        <taxon>Teleostei</taxon>
        <taxon>Neoteleostei</taxon>
        <taxon>Acanthomorphata</taxon>
        <taxon>Gobiaria</taxon>
        <taxon>Gobiiformes</taxon>
        <taxon>Gobioidei</taxon>
        <taxon>Gobiidae</taxon>
        <taxon>Gobiinae</taxon>
        <taxon>Knipowitschia</taxon>
    </lineage>
</organism>
<evidence type="ECO:0000259" key="8">
    <source>
        <dbReference type="Pfam" id="PF17791"/>
    </source>
</evidence>
<keyword evidence="4" id="KW-0722">Serine protease inhibitor</keyword>
<accession>A0AAV2J493</accession>
<evidence type="ECO:0000313" key="10">
    <source>
        <dbReference type="Proteomes" id="UP001497482"/>
    </source>
</evidence>
<evidence type="ECO:0000313" key="9">
    <source>
        <dbReference type="EMBL" id="CAL1571331.1"/>
    </source>
</evidence>
<feature type="domain" description="Macroglobulin" evidence="8">
    <location>
        <begin position="216"/>
        <end position="308"/>
    </location>
</feature>
<dbReference type="GO" id="GO:0004867">
    <property type="term" value="F:serine-type endopeptidase inhibitor activity"/>
    <property type="evidence" value="ECO:0007669"/>
    <property type="project" value="UniProtKB-KW"/>
</dbReference>
<dbReference type="PANTHER" id="PTHR11412">
    <property type="entry name" value="MACROGLOBULIN / COMPLEMENT"/>
    <property type="match status" value="1"/>
</dbReference>
<keyword evidence="3 6" id="KW-0732">Signal</keyword>
<proteinExistence type="inferred from homology"/>
<feature type="chain" id="PRO_5043830765" evidence="6">
    <location>
        <begin position="23"/>
        <end position="373"/>
    </location>
</feature>
<gene>
    <name evidence="9" type="ORF">KC01_LOCUS3455</name>
</gene>
<evidence type="ECO:0000259" key="7">
    <source>
        <dbReference type="Pfam" id="PF01835"/>
    </source>
</evidence>
<dbReference type="Pfam" id="PF17791">
    <property type="entry name" value="MG3"/>
    <property type="match status" value="1"/>
</dbReference>
<evidence type="ECO:0000256" key="2">
    <source>
        <dbReference type="ARBA" id="ARBA00022690"/>
    </source>
</evidence>
<evidence type="ECO:0000256" key="4">
    <source>
        <dbReference type="ARBA" id="ARBA00022900"/>
    </source>
</evidence>
<dbReference type="InterPro" id="IPR002890">
    <property type="entry name" value="MG2"/>
</dbReference>
<dbReference type="FunFam" id="2.60.40.1930:FF:000001">
    <property type="entry name" value="CD109 isoform 3"/>
    <property type="match status" value="1"/>
</dbReference>